<proteinExistence type="predicted"/>
<reference evidence="1" key="1">
    <citation type="submission" date="2023-07" db="EMBL/GenBank/DDBJ databases">
        <title>Sequencing the genomes of 1000 actinobacteria strains.</title>
        <authorList>
            <person name="Klenk H.-P."/>
        </authorList>
    </citation>
    <scope>NUCLEOTIDE SEQUENCE</scope>
    <source>
        <strain evidence="1">DSM 45977</strain>
    </source>
</reference>
<sequence>MLEAIERIVAAECRAVRKDSRANS</sequence>
<comment type="caution">
    <text evidence="1">The sequence shown here is derived from an EMBL/GenBank/DDBJ whole genome shotgun (WGS) entry which is preliminary data.</text>
</comment>
<dbReference type="Proteomes" id="UP001180845">
    <property type="component" value="Unassembled WGS sequence"/>
</dbReference>
<dbReference type="EMBL" id="JAVDXW010000002">
    <property type="protein sequence ID" value="MDR7304535.1"/>
    <property type="molecule type" value="Genomic_DNA"/>
</dbReference>
<gene>
    <name evidence="1" type="ORF">JOF55_004779</name>
</gene>
<keyword evidence="2" id="KW-1185">Reference proteome</keyword>
<accession>A0AAE3ZIZ2</accession>
<name>A0AAE3ZIZ2_9ACTN</name>
<protein>
    <submittedName>
        <fullName evidence="1">Uncharacterized protein</fullName>
    </submittedName>
</protein>
<dbReference type="AlphaFoldDB" id="A0AAE3ZIZ2"/>
<evidence type="ECO:0000313" key="2">
    <source>
        <dbReference type="Proteomes" id="UP001180845"/>
    </source>
</evidence>
<organism evidence="1 2">
    <name type="scientific">Haloactinomyces albus</name>
    <dbReference type="NCBI Taxonomy" id="1352928"/>
    <lineage>
        <taxon>Bacteria</taxon>
        <taxon>Bacillati</taxon>
        <taxon>Actinomycetota</taxon>
        <taxon>Actinomycetes</taxon>
        <taxon>Actinopolysporales</taxon>
        <taxon>Actinopolysporaceae</taxon>
        <taxon>Haloactinomyces</taxon>
    </lineage>
</organism>
<evidence type="ECO:0000313" key="1">
    <source>
        <dbReference type="EMBL" id="MDR7304535.1"/>
    </source>
</evidence>